<dbReference type="OrthoDB" id="5651062at2"/>
<proteinExistence type="predicted"/>
<dbReference type="EMBL" id="UGOD01000001">
    <property type="protein sequence ID" value="STX52653.1"/>
    <property type="molecule type" value="Genomic_DNA"/>
</dbReference>
<protein>
    <recommendedName>
        <fullName evidence="4">Stress-induced bacterial acidophilic repeat motif</fullName>
    </recommendedName>
</protein>
<reference evidence="2 3" key="1">
    <citation type="submission" date="2018-06" db="EMBL/GenBank/DDBJ databases">
        <authorList>
            <consortium name="Pathogen Informatics"/>
            <person name="Doyle S."/>
        </authorList>
    </citation>
    <scope>NUCLEOTIDE SEQUENCE [LARGE SCALE GENOMIC DNA]</scope>
    <source>
        <strain evidence="2 3">NCTC13316</strain>
    </source>
</reference>
<feature type="compositionally biased region" description="Basic and acidic residues" evidence="1">
    <location>
        <begin position="47"/>
        <end position="60"/>
    </location>
</feature>
<dbReference type="RefSeq" id="WP_115332185.1">
    <property type="nucleotide sequence ID" value="NZ_CAAAHP010000003.1"/>
</dbReference>
<name>A0A378JQX0_9GAMM</name>
<dbReference type="AlphaFoldDB" id="A0A378JQX0"/>
<accession>A0A378JQX0</accession>
<sequence>MTGTTQGGKQAAASRGHKSLSAAGKKGGEHRQASKTRGHSSSSQASKKSDGRSRKDSNSE</sequence>
<evidence type="ECO:0000313" key="2">
    <source>
        <dbReference type="EMBL" id="STX52653.1"/>
    </source>
</evidence>
<organism evidence="2 3">
    <name type="scientific">Legionella busanensis</name>
    <dbReference type="NCBI Taxonomy" id="190655"/>
    <lineage>
        <taxon>Bacteria</taxon>
        <taxon>Pseudomonadati</taxon>
        <taxon>Pseudomonadota</taxon>
        <taxon>Gammaproteobacteria</taxon>
        <taxon>Legionellales</taxon>
        <taxon>Legionellaceae</taxon>
        <taxon>Legionella</taxon>
    </lineage>
</organism>
<feature type="region of interest" description="Disordered" evidence="1">
    <location>
        <begin position="1"/>
        <end position="60"/>
    </location>
</feature>
<keyword evidence="3" id="KW-1185">Reference proteome</keyword>
<gene>
    <name evidence="2" type="ORF">NCTC13316_02775</name>
</gene>
<evidence type="ECO:0000256" key="1">
    <source>
        <dbReference type="SAM" id="MobiDB-lite"/>
    </source>
</evidence>
<evidence type="ECO:0000313" key="3">
    <source>
        <dbReference type="Proteomes" id="UP000254794"/>
    </source>
</evidence>
<dbReference type="Proteomes" id="UP000254794">
    <property type="component" value="Unassembled WGS sequence"/>
</dbReference>
<evidence type="ECO:0008006" key="4">
    <source>
        <dbReference type="Google" id="ProtNLM"/>
    </source>
</evidence>